<dbReference type="AlphaFoldDB" id="A0A0M0J3X1"/>
<accession>A0A0M0J3X1</accession>
<dbReference type="EMBL" id="JWZX01003397">
    <property type="protein sequence ID" value="KOO21007.1"/>
    <property type="molecule type" value="Genomic_DNA"/>
</dbReference>
<sequence length="106" mass="12002">MASSENSFFGLKVPEGNDRRELYKSQYRAIYTYKMSVSELDAHFREGVTGSGPDGGWSIKNDERVKYVGKLEVCKGEDSSLKVTMEDYPEAGMSALKYYTIQSYTK</sequence>
<dbReference type="Proteomes" id="UP000037460">
    <property type="component" value="Unassembled WGS sequence"/>
</dbReference>
<evidence type="ECO:0000313" key="1">
    <source>
        <dbReference type="EMBL" id="KOO21007.1"/>
    </source>
</evidence>
<comment type="caution">
    <text evidence="1">The sequence shown here is derived from an EMBL/GenBank/DDBJ whole genome shotgun (WGS) entry which is preliminary data.</text>
</comment>
<proteinExistence type="predicted"/>
<reference evidence="2" key="1">
    <citation type="journal article" date="2015" name="PLoS Genet.">
        <title>Genome Sequence and Transcriptome Analyses of Chrysochromulina tobin: Metabolic Tools for Enhanced Algal Fitness in the Prominent Order Prymnesiales (Haptophyceae).</title>
        <authorList>
            <person name="Hovde B.T."/>
            <person name="Deodato C.R."/>
            <person name="Hunsperger H.M."/>
            <person name="Ryken S.A."/>
            <person name="Yost W."/>
            <person name="Jha R.K."/>
            <person name="Patterson J."/>
            <person name="Monnat R.J. Jr."/>
            <person name="Barlow S.B."/>
            <person name="Starkenburg S.R."/>
            <person name="Cattolico R.A."/>
        </authorList>
    </citation>
    <scope>NUCLEOTIDE SEQUENCE</scope>
    <source>
        <strain evidence="2">CCMP291</strain>
    </source>
</reference>
<gene>
    <name evidence="1" type="ORF">Ctob_001171</name>
</gene>
<organism evidence="1 2">
    <name type="scientific">Chrysochromulina tobinii</name>
    <dbReference type="NCBI Taxonomy" id="1460289"/>
    <lineage>
        <taxon>Eukaryota</taxon>
        <taxon>Haptista</taxon>
        <taxon>Haptophyta</taxon>
        <taxon>Prymnesiophyceae</taxon>
        <taxon>Prymnesiales</taxon>
        <taxon>Chrysochromulinaceae</taxon>
        <taxon>Chrysochromulina</taxon>
    </lineage>
</organism>
<dbReference type="OrthoDB" id="10258461at2759"/>
<keyword evidence="2" id="KW-1185">Reference proteome</keyword>
<evidence type="ECO:0000313" key="2">
    <source>
        <dbReference type="Proteomes" id="UP000037460"/>
    </source>
</evidence>
<name>A0A0M0J3X1_9EUKA</name>
<protein>
    <submittedName>
        <fullName evidence="1">Uncharacterized protein</fullName>
    </submittedName>
</protein>